<keyword evidence="1" id="KW-0812">Transmembrane</keyword>
<comment type="caution">
    <text evidence="2">The sequence shown here is derived from an EMBL/GenBank/DDBJ whole genome shotgun (WGS) entry which is preliminary data.</text>
</comment>
<organism evidence="2 3">
    <name type="scientific">Paenibacillus sedimenti</name>
    <dbReference type="NCBI Taxonomy" id="2770274"/>
    <lineage>
        <taxon>Bacteria</taxon>
        <taxon>Bacillati</taxon>
        <taxon>Bacillota</taxon>
        <taxon>Bacilli</taxon>
        <taxon>Bacillales</taxon>
        <taxon>Paenibacillaceae</taxon>
        <taxon>Paenibacillus</taxon>
    </lineage>
</organism>
<feature type="transmembrane region" description="Helical" evidence="1">
    <location>
        <begin position="92"/>
        <end position="111"/>
    </location>
</feature>
<protein>
    <submittedName>
        <fullName evidence="2">Uncharacterized protein</fullName>
    </submittedName>
</protein>
<evidence type="ECO:0000313" key="3">
    <source>
        <dbReference type="Proteomes" id="UP000650466"/>
    </source>
</evidence>
<reference evidence="2" key="1">
    <citation type="submission" date="2020-09" db="EMBL/GenBank/DDBJ databases">
        <title>Draft Genome Sequence of Paenibacillus sp. WST5.</title>
        <authorList>
            <person name="Bao Z."/>
        </authorList>
    </citation>
    <scope>NUCLEOTIDE SEQUENCE</scope>
    <source>
        <strain evidence="2">WST5</strain>
    </source>
</reference>
<accession>A0A926KS59</accession>
<dbReference type="AlphaFoldDB" id="A0A926KS59"/>
<dbReference type="Proteomes" id="UP000650466">
    <property type="component" value="Unassembled WGS sequence"/>
</dbReference>
<gene>
    <name evidence="2" type="ORF">ICC18_13880</name>
</gene>
<keyword evidence="3" id="KW-1185">Reference proteome</keyword>
<evidence type="ECO:0000313" key="2">
    <source>
        <dbReference type="EMBL" id="MBD0381209.1"/>
    </source>
</evidence>
<evidence type="ECO:0000256" key="1">
    <source>
        <dbReference type="SAM" id="Phobius"/>
    </source>
</evidence>
<dbReference type="EMBL" id="JACVVD010000004">
    <property type="protein sequence ID" value="MBD0381209.1"/>
    <property type="molecule type" value="Genomic_DNA"/>
</dbReference>
<keyword evidence="1" id="KW-0472">Membrane</keyword>
<name>A0A926KS59_9BACL</name>
<proteinExistence type="predicted"/>
<keyword evidence="1" id="KW-1133">Transmembrane helix</keyword>
<dbReference type="RefSeq" id="WP_188175006.1">
    <property type="nucleotide sequence ID" value="NZ_JACVVD010000004.1"/>
</dbReference>
<feature type="transmembrane region" description="Helical" evidence="1">
    <location>
        <begin position="123"/>
        <end position="143"/>
    </location>
</feature>
<sequence length="157" mass="18832">MIGLIIAIVVFNFIAFKTNKRLSANQIVHIWTFTTAFQDTFDLIVDYILHAYWYFTEDIDWLALPAHIALVPPVNMMFLNWFPFKSPLRKQLFYLICWDIGTVIYEIITLLPEPWGFFHYGWWRSWHSLVINPILMLILLGYYKWICRLEKKLIIGQ</sequence>
<feature type="transmembrane region" description="Helical" evidence="1">
    <location>
        <begin position="61"/>
        <end position="80"/>
    </location>
</feature>